<dbReference type="InterPro" id="IPR036890">
    <property type="entry name" value="HATPase_C_sf"/>
</dbReference>
<dbReference type="SUPFAM" id="SSF55874">
    <property type="entry name" value="ATPase domain of HSP90 chaperone/DNA topoisomerase II/histidine kinase"/>
    <property type="match status" value="1"/>
</dbReference>
<keyword evidence="13 14" id="KW-0472">Membrane</keyword>
<evidence type="ECO:0000256" key="14">
    <source>
        <dbReference type="SAM" id="Phobius"/>
    </source>
</evidence>
<dbReference type="RefSeq" id="WP_188389057.1">
    <property type="nucleotide sequence ID" value="NZ_BMFK01000002.1"/>
</dbReference>
<comment type="catalytic activity">
    <reaction evidence="1">
        <text>ATP + protein L-histidine = ADP + protein N-phospho-L-histidine.</text>
        <dbReference type="EC" id="2.7.13.3"/>
    </reaction>
</comment>
<dbReference type="InterPro" id="IPR003661">
    <property type="entry name" value="HisK_dim/P_dom"/>
</dbReference>
<evidence type="ECO:0000256" key="8">
    <source>
        <dbReference type="ARBA" id="ARBA00022741"/>
    </source>
</evidence>
<dbReference type="GO" id="GO:0016036">
    <property type="term" value="P:cellular response to phosphate starvation"/>
    <property type="evidence" value="ECO:0007669"/>
    <property type="project" value="TreeGrafter"/>
</dbReference>
<dbReference type="InterPro" id="IPR005467">
    <property type="entry name" value="His_kinase_dom"/>
</dbReference>
<comment type="caution">
    <text evidence="16">The sequence shown here is derived from an EMBL/GenBank/DDBJ whole genome shotgun (WGS) entry which is preliminary data.</text>
</comment>
<keyword evidence="17" id="KW-1185">Reference proteome</keyword>
<evidence type="ECO:0000259" key="15">
    <source>
        <dbReference type="PROSITE" id="PS50109"/>
    </source>
</evidence>
<protein>
    <recommendedName>
        <fullName evidence="3">histidine kinase</fullName>
        <ecNumber evidence="3">2.7.13.3</ecNumber>
    </recommendedName>
</protein>
<dbReference type="GO" id="GO:0000155">
    <property type="term" value="F:phosphorelay sensor kinase activity"/>
    <property type="evidence" value="ECO:0007669"/>
    <property type="project" value="InterPro"/>
</dbReference>
<evidence type="ECO:0000256" key="10">
    <source>
        <dbReference type="ARBA" id="ARBA00022840"/>
    </source>
</evidence>
<evidence type="ECO:0000256" key="6">
    <source>
        <dbReference type="ARBA" id="ARBA00022679"/>
    </source>
</evidence>
<accession>A0A917AVT0</accession>
<evidence type="ECO:0000256" key="1">
    <source>
        <dbReference type="ARBA" id="ARBA00000085"/>
    </source>
</evidence>
<dbReference type="PANTHER" id="PTHR45453:SF2">
    <property type="entry name" value="HISTIDINE KINASE"/>
    <property type="match status" value="1"/>
</dbReference>
<feature type="transmembrane region" description="Helical" evidence="14">
    <location>
        <begin position="12"/>
        <end position="29"/>
    </location>
</feature>
<evidence type="ECO:0000256" key="5">
    <source>
        <dbReference type="ARBA" id="ARBA00022553"/>
    </source>
</evidence>
<evidence type="ECO:0000256" key="9">
    <source>
        <dbReference type="ARBA" id="ARBA00022777"/>
    </source>
</evidence>
<evidence type="ECO:0000313" key="17">
    <source>
        <dbReference type="Proteomes" id="UP000605259"/>
    </source>
</evidence>
<keyword evidence="8" id="KW-0547">Nucleotide-binding</keyword>
<feature type="transmembrane region" description="Helical" evidence="14">
    <location>
        <begin position="35"/>
        <end position="53"/>
    </location>
</feature>
<dbReference type="Pfam" id="PF02518">
    <property type="entry name" value="HATPase_c"/>
    <property type="match status" value="1"/>
</dbReference>
<keyword evidence="5" id="KW-0597">Phosphoprotein</keyword>
<dbReference type="PANTHER" id="PTHR45453">
    <property type="entry name" value="PHOSPHATE REGULON SENSOR PROTEIN PHOR"/>
    <property type="match status" value="1"/>
</dbReference>
<keyword evidence="11 14" id="KW-1133">Transmembrane helix</keyword>
<dbReference type="InterPro" id="IPR003594">
    <property type="entry name" value="HATPase_dom"/>
</dbReference>
<dbReference type="GO" id="GO:0005886">
    <property type="term" value="C:plasma membrane"/>
    <property type="evidence" value="ECO:0007669"/>
    <property type="project" value="UniProtKB-SubCell"/>
</dbReference>
<evidence type="ECO:0000256" key="13">
    <source>
        <dbReference type="ARBA" id="ARBA00023136"/>
    </source>
</evidence>
<dbReference type="InterPro" id="IPR036097">
    <property type="entry name" value="HisK_dim/P_sf"/>
</dbReference>
<dbReference type="FunFam" id="3.30.565.10:FF:000057">
    <property type="entry name" value="Sensor histidine kinase"/>
    <property type="match status" value="1"/>
</dbReference>
<dbReference type="EC" id="2.7.13.3" evidence="3"/>
<keyword evidence="12" id="KW-0902">Two-component regulatory system</keyword>
<dbReference type="PRINTS" id="PR00344">
    <property type="entry name" value="BCTRLSENSOR"/>
</dbReference>
<dbReference type="SMART" id="SM00388">
    <property type="entry name" value="HisKA"/>
    <property type="match status" value="1"/>
</dbReference>
<evidence type="ECO:0000256" key="12">
    <source>
        <dbReference type="ARBA" id="ARBA00023012"/>
    </source>
</evidence>
<keyword evidence="4" id="KW-1003">Cell membrane</keyword>
<dbReference type="PROSITE" id="PS50109">
    <property type="entry name" value="HIS_KIN"/>
    <property type="match status" value="1"/>
</dbReference>
<keyword evidence="7 14" id="KW-0812">Transmembrane</keyword>
<dbReference type="InterPro" id="IPR050351">
    <property type="entry name" value="BphY/WalK/GraS-like"/>
</dbReference>
<dbReference type="CDD" id="cd00082">
    <property type="entry name" value="HisKA"/>
    <property type="match status" value="1"/>
</dbReference>
<dbReference type="Proteomes" id="UP000605259">
    <property type="component" value="Unassembled WGS sequence"/>
</dbReference>
<keyword evidence="9 16" id="KW-0418">Kinase</keyword>
<organism evidence="16 17">
    <name type="scientific">Priestia taiwanensis</name>
    <dbReference type="NCBI Taxonomy" id="1347902"/>
    <lineage>
        <taxon>Bacteria</taxon>
        <taxon>Bacillati</taxon>
        <taxon>Bacillota</taxon>
        <taxon>Bacilli</taxon>
        <taxon>Bacillales</taxon>
        <taxon>Bacillaceae</taxon>
        <taxon>Priestia</taxon>
    </lineage>
</organism>
<dbReference type="SMART" id="SM00387">
    <property type="entry name" value="HATPase_c"/>
    <property type="match status" value="1"/>
</dbReference>
<dbReference type="Gene3D" id="3.30.565.10">
    <property type="entry name" value="Histidine kinase-like ATPase, C-terminal domain"/>
    <property type="match status" value="1"/>
</dbReference>
<evidence type="ECO:0000256" key="2">
    <source>
        <dbReference type="ARBA" id="ARBA00004651"/>
    </source>
</evidence>
<keyword evidence="6" id="KW-0808">Transferase</keyword>
<dbReference type="SUPFAM" id="SSF47384">
    <property type="entry name" value="Homodimeric domain of signal transducing histidine kinase"/>
    <property type="match status" value="1"/>
</dbReference>
<sequence length="324" mass="38484">MRLFIRDHLSFFALYVCNFGLLFVLYHIIDGFRTNVMYFLVVSFFLFTCFLTYRYMSNRRMYQILSNEPTRPEDILLRYSYTPLSTSFEQLLKQQYRLFQQEIQEYEIRQDEHQMFINQWVHQMKTPLSVIQLILQEHEDEPHIEKMKQEVEKLHNGLNTALYMARLDTFHHDFRAESVLVKPLVKKNINELKELFIRKRVFPSIDIADDLTVPSDAKWLTFIIHQLLTNAIRYSGEGNKKVYIRAYPYREHTVLEVRDEGVGIPKADINRVFDPFYTGENGRRFGESTGMGLYIIKSVCEKLGHQIELTSKIGEGTTVKITFY</sequence>
<dbReference type="InterPro" id="IPR004358">
    <property type="entry name" value="Sig_transdc_His_kin-like_C"/>
</dbReference>
<dbReference type="GO" id="GO:0005524">
    <property type="term" value="F:ATP binding"/>
    <property type="evidence" value="ECO:0007669"/>
    <property type="project" value="UniProtKB-KW"/>
</dbReference>
<reference evidence="16" key="2">
    <citation type="submission" date="2020-09" db="EMBL/GenBank/DDBJ databases">
        <authorList>
            <person name="Sun Q."/>
            <person name="Zhou Y."/>
        </authorList>
    </citation>
    <scope>NUCLEOTIDE SEQUENCE</scope>
    <source>
        <strain evidence="16">CGMCC 1.12698</strain>
    </source>
</reference>
<name>A0A917AVT0_9BACI</name>
<feature type="domain" description="Histidine kinase" evidence="15">
    <location>
        <begin position="119"/>
        <end position="324"/>
    </location>
</feature>
<dbReference type="Gene3D" id="1.10.287.130">
    <property type="match status" value="1"/>
</dbReference>
<evidence type="ECO:0000256" key="3">
    <source>
        <dbReference type="ARBA" id="ARBA00012438"/>
    </source>
</evidence>
<evidence type="ECO:0000313" key="16">
    <source>
        <dbReference type="EMBL" id="GGE76298.1"/>
    </source>
</evidence>
<evidence type="ECO:0000256" key="7">
    <source>
        <dbReference type="ARBA" id="ARBA00022692"/>
    </source>
</evidence>
<proteinExistence type="predicted"/>
<keyword evidence="10" id="KW-0067">ATP-binding</keyword>
<gene>
    <name evidence="16" type="ORF">GCM10007140_27530</name>
</gene>
<evidence type="ECO:0000256" key="4">
    <source>
        <dbReference type="ARBA" id="ARBA00022475"/>
    </source>
</evidence>
<evidence type="ECO:0000256" key="11">
    <source>
        <dbReference type="ARBA" id="ARBA00022989"/>
    </source>
</evidence>
<dbReference type="EMBL" id="BMFK01000002">
    <property type="protein sequence ID" value="GGE76298.1"/>
    <property type="molecule type" value="Genomic_DNA"/>
</dbReference>
<reference evidence="16" key="1">
    <citation type="journal article" date="2014" name="Int. J. Syst. Evol. Microbiol.">
        <title>Complete genome sequence of Corynebacterium casei LMG S-19264T (=DSM 44701T), isolated from a smear-ripened cheese.</title>
        <authorList>
            <consortium name="US DOE Joint Genome Institute (JGI-PGF)"/>
            <person name="Walter F."/>
            <person name="Albersmeier A."/>
            <person name="Kalinowski J."/>
            <person name="Ruckert C."/>
        </authorList>
    </citation>
    <scope>NUCLEOTIDE SEQUENCE</scope>
    <source>
        <strain evidence="16">CGMCC 1.12698</strain>
    </source>
</reference>
<dbReference type="GO" id="GO:0004721">
    <property type="term" value="F:phosphoprotein phosphatase activity"/>
    <property type="evidence" value="ECO:0007669"/>
    <property type="project" value="TreeGrafter"/>
</dbReference>
<dbReference type="AlphaFoldDB" id="A0A917AVT0"/>
<comment type="subcellular location">
    <subcellularLocation>
        <location evidence="2">Cell membrane</location>
        <topology evidence="2">Multi-pass membrane protein</topology>
    </subcellularLocation>
</comment>
<dbReference type="Pfam" id="PF00512">
    <property type="entry name" value="HisKA"/>
    <property type="match status" value="1"/>
</dbReference>